<dbReference type="FunFam" id="3.20.20.450:FF:000001">
    <property type="entry name" value="Cyclic di-GMP phosphodiesterase yahA"/>
    <property type="match status" value="1"/>
</dbReference>
<evidence type="ECO:0000256" key="1">
    <source>
        <dbReference type="SAM" id="Phobius"/>
    </source>
</evidence>
<dbReference type="CDD" id="cd01949">
    <property type="entry name" value="GGDEF"/>
    <property type="match status" value="1"/>
</dbReference>
<feature type="transmembrane region" description="Helical" evidence="1">
    <location>
        <begin position="104"/>
        <end position="121"/>
    </location>
</feature>
<dbReference type="EMBL" id="AEPB01000011">
    <property type="protein sequence ID" value="EGA90776.1"/>
    <property type="molecule type" value="Genomic_DNA"/>
</dbReference>
<dbReference type="Gene3D" id="3.20.20.450">
    <property type="entry name" value="EAL domain"/>
    <property type="match status" value="1"/>
</dbReference>
<feature type="transmembrane region" description="Helical" evidence="1">
    <location>
        <begin position="195"/>
        <end position="213"/>
    </location>
</feature>
<dbReference type="PANTHER" id="PTHR44757:SF2">
    <property type="entry name" value="BIOFILM ARCHITECTURE MAINTENANCE PROTEIN MBAA"/>
    <property type="match status" value="1"/>
</dbReference>
<feature type="transmembrane region" description="Helical" evidence="1">
    <location>
        <begin position="69"/>
        <end position="92"/>
    </location>
</feature>
<sequence>MFSSTKSRFSIFILLYITAYYSWVLFSDTSDDVYKAATQFLSWLAPLIAFTILFYVYRKTSGRNRMFWLLLSLGSLSYVIAESISTISYTIFNVTMGYPGPPDLFYFLQIVFYLAAFVYQLKQRKEISYQIKFLFDMMILISVSTALSWHFLIQHVLPGQTASPLLIVLSLAYPIGDLLLMFGVISLYIGFSHTLPYQVAALIITGLIFQVFADTAHLYSTLSDTYSSGNLYDPLWGLSLLLVALAGLHALEPSKRRSSKLTVTPTEEHVSVRILLPYFSLMILFIVMTLEQKEDMTGLIIGAGIAAFLILTRQIFTIVDNQRLLSNYNQLTSVLEHKIEQRTVEVTSSNNQLKETVHQMKHMAYHDILSGLPNRRLFLEKLEASIVEAKHKSHKLAVVFIDLDRFKNINDTFGHEFGDLLLQAFSQRILDNLRSIDTLSRQGGDEFTLLLNAIKEEKDIAPIIHKLQKALEKPLIIKGQELYISMSIGISVYPKDGDTTDELLKNADNAMYSAKEKGRNNYQFFSKDMAFVAARKTALEGDLNRAVINKEFTLHYQPQILAKTGEIIGMEALIRWQKNDGSIVSPGEFIPLAEETRLILPIGEWVLYTACQQAKKWHDDGNSHLKLAVNLSSLQFMHDDLITTIQKVLKTTGFNASSLELEITESVVLDDAEKAIARMQTLREIGVQIAIDDFGTGYSSLSYLKRFPLNNLKIAQPFVQDMATNPRDKSLVEAMIFIAHSLDMSVIAEGVETEEQLALLQDLGCDEIQGFLFSKPLPTTRFTKLLESGITSIKVV</sequence>
<dbReference type="AlphaFoldDB" id="E7RDW2"/>
<gene>
    <name evidence="4" type="ORF">GPDM_03210</name>
</gene>
<dbReference type="NCBIfam" id="TIGR00254">
    <property type="entry name" value="GGDEF"/>
    <property type="match status" value="1"/>
</dbReference>
<evidence type="ECO:0000259" key="2">
    <source>
        <dbReference type="PROSITE" id="PS50883"/>
    </source>
</evidence>
<dbReference type="RefSeq" id="WP_008428870.1">
    <property type="nucleotide sequence ID" value="NZ_AEPB01000011.1"/>
</dbReference>
<feature type="domain" description="EAL" evidence="2">
    <location>
        <begin position="536"/>
        <end position="790"/>
    </location>
</feature>
<dbReference type="Gene3D" id="3.30.70.270">
    <property type="match status" value="1"/>
</dbReference>
<accession>E7RDW2</accession>
<feature type="transmembrane region" description="Helical" evidence="1">
    <location>
        <begin position="272"/>
        <end position="290"/>
    </location>
</feature>
<keyword evidence="1" id="KW-0472">Membrane</keyword>
<evidence type="ECO:0000259" key="3">
    <source>
        <dbReference type="PROSITE" id="PS50887"/>
    </source>
</evidence>
<keyword evidence="1" id="KW-1133">Transmembrane helix</keyword>
<dbReference type="SUPFAM" id="SSF55073">
    <property type="entry name" value="Nucleotide cyclase"/>
    <property type="match status" value="1"/>
</dbReference>
<dbReference type="Proteomes" id="UP000003052">
    <property type="component" value="Unassembled WGS sequence"/>
</dbReference>
<dbReference type="SMART" id="SM00267">
    <property type="entry name" value="GGDEF"/>
    <property type="match status" value="1"/>
</dbReference>
<dbReference type="PROSITE" id="PS50883">
    <property type="entry name" value="EAL"/>
    <property type="match status" value="1"/>
</dbReference>
<feature type="transmembrane region" description="Helical" evidence="1">
    <location>
        <begin position="9"/>
        <end position="26"/>
    </location>
</feature>
<dbReference type="InterPro" id="IPR025152">
    <property type="entry name" value="DUF4084"/>
</dbReference>
<proteinExistence type="predicted"/>
<dbReference type="PROSITE" id="PS50887">
    <property type="entry name" value="GGDEF"/>
    <property type="match status" value="1"/>
</dbReference>
<feature type="transmembrane region" description="Helical" evidence="1">
    <location>
        <begin position="233"/>
        <end position="251"/>
    </location>
</feature>
<feature type="domain" description="GGDEF" evidence="3">
    <location>
        <begin position="394"/>
        <end position="527"/>
    </location>
</feature>
<dbReference type="InterPro" id="IPR001633">
    <property type="entry name" value="EAL_dom"/>
</dbReference>
<protein>
    <submittedName>
        <fullName evidence="4">GGDEF and EAL domain-containing protein</fullName>
    </submittedName>
</protein>
<dbReference type="InterPro" id="IPR000160">
    <property type="entry name" value="GGDEF_dom"/>
</dbReference>
<evidence type="ECO:0000313" key="5">
    <source>
        <dbReference type="Proteomes" id="UP000003052"/>
    </source>
</evidence>
<feature type="transmembrane region" description="Helical" evidence="1">
    <location>
        <begin position="165"/>
        <end position="188"/>
    </location>
</feature>
<dbReference type="eggNOG" id="COG5001">
    <property type="taxonomic scope" value="Bacteria"/>
</dbReference>
<organism evidence="4 5">
    <name type="scientific">Planococcus donghaensis MPA1U2</name>
    <dbReference type="NCBI Taxonomy" id="933115"/>
    <lineage>
        <taxon>Bacteria</taxon>
        <taxon>Bacillati</taxon>
        <taxon>Bacillota</taxon>
        <taxon>Bacilli</taxon>
        <taxon>Bacillales</taxon>
        <taxon>Caryophanaceae</taxon>
        <taxon>Planococcus</taxon>
    </lineage>
</organism>
<dbReference type="PANTHER" id="PTHR44757">
    <property type="entry name" value="DIGUANYLATE CYCLASE DGCP"/>
    <property type="match status" value="1"/>
</dbReference>
<dbReference type="Pfam" id="PF00563">
    <property type="entry name" value="EAL"/>
    <property type="match status" value="1"/>
</dbReference>
<feature type="transmembrane region" description="Helical" evidence="1">
    <location>
        <begin position="38"/>
        <end position="57"/>
    </location>
</feature>
<name>E7RDW2_9BACL</name>
<dbReference type="InterPro" id="IPR029787">
    <property type="entry name" value="Nucleotide_cyclase"/>
</dbReference>
<dbReference type="FunFam" id="3.30.70.270:FF:000001">
    <property type="entry name" value="Diguanylate cyclase domain protein"/>
    <property type="match status" value="1"/>
</dbReference>
<dbReference type="InterPro" id="IPR052155">
    <property type="entry name" value="Biofilm_reg_signaling"/>
</dbReference>
<feature type="transmembrane region" description="Helical" evidence="1">
    <location>
        <begin position="133"/>
        <end position="153"/>
    </location>
</feature>
<dbReference type="SUPFAM" id="SSF141868">
    <property type="entry name" value="EAL domain-like"/>
    <property type="match status" value="1"/>
</dbReference>
<dbReference type="InterPro" id="IPR043128">
    <property type="entry name" value="Rev_trsase/Diguanyl_cyclase"/>
</dbReference>
<reference evidence="4 5" key="1">
    <citation type="journal article" date="2011" name="J. Bacteriol.">
        <title>The Draft Genome of Planococcus donghaensis MPA1U2 Reveals Nonsporulation Pathways Controlled by a Conserved Spo0A Regulon.</title>
        <authorList>
            <person name="Pearson M.D."/>
            <person name="Noller H.F."/>
        </authorList>
    </citation>
    <scope>NUCLEOTIDE SEQUENCE [LARGE SCALE GENOMIC DNA]</scope>
    <source>
        <strain evidence="4 5">MPA1U2</strain>
    </source>
</reference>
<dbReference type="SMART" id="SM00052">
    <property type="entry name" value="EAL"/>
    <property type="match status" value="1"/>
</dbReference>
<dbReference type="Pfam" id="PF13321">
    <property type="entry name" value="DUF4084"/>
    <property type="match status" value="1"/>
</dbReference>
<evidence type="ECO:0000313" key="4">
    <source>
        <dbReference type="EMBL" id="EGA90776.1"/>
    </source>
</evidence>
<comment type="caution">
    <text evidence="4">The sequence shown here is derived from an EMBL/GenBank/DDBJ whole genome shotgun (WGS) entry which is preliminary data.</text>
</comment>
<dbReference type="OrthoDB" id="2624050at2"/>
<dbReference type="InterPro" id="IPR035919">
    <property type="entry name" value="EAL_sf"/>
</dbReference>
<dbReference type="CDD" id="cd01948">
    <property type="entry name" value="EAL"/>
    <property type="match status" value="1"/>
</dbReference>
<keyword evidence="1" id="KW-0812">Transmembrane</keyword>
<dbReference type="Pfam" id="PF00990">
    <property type="entry name" value="GGDEF"/>
    <property type="match status" value="1"/>
</dbReference>